<dbReference type="Proteomes" id="UP001236507">
    <property type="component" value="Unassembled WGS sequence"/>
</dbReference>
<evidence type="ECO:0000313" key="4">
    <source>
        <dbReference type="Proteomes" id="UP001236507"/>
    </source>
</evidence>
<dbReference type="RefSeq" id="WP_283343830.1">
    <property type="nucleotide sequence ID" value="NZ_JASHIF010000004.1"/>
</dbReference>
<comment type="caution">
    <text evidence="3">The sequence shown here is derived from an EMBL/GenBank/DDBJ whole genome shotgun (WGS) entry which is preliminary data.</text>
</comment>
<dbReference type="PANTHER" id="PTHR32309:SF13">
    <property type="entry name" value="FERRIC ENTEROBACTIN TRANSPORT PROTEIN FEPE"/>
    <property type="match status" value="1"/>
</dbReference>
<evidence type="ECO:0000256" key="1">
    <source>
        <dbReference type="SAM" id="Coils"/>
    </source>
</evidence>
<proteinExistence type="predicted"/>
<sequence>MSLIRFVRLLIEFKWLVILLPITLAATVFRLTKNEVREYTANSLLYTGLASGYNIESSGATKIDNVTVSNAFDNLFNTMKSKSSMEEVGLRLLAQHIMLTKPDSAVASKYTFGKLREVLSEKEIRALADSTYEKTLQNVYDDIVKPESKIAKVLMGAEKGIYSGPGILSRFSVNRQNNSDMVQISYSASDPAVVKKTLELITHVVIGKYKQIKIHETGNVVAYFEEQLRNVSAKLKNSEDKLTNFSSQNRIINYYEQTKMVTVKDGDLEERIQALISEIESNRAVLRDLENKIGFKDDLVAKSKKFASLRDSINFYTTRLTLMEFESKPREQEIAQVRERLTQLENKFKSNVIEYYELSNTKTGIPAKMYFSEWINASISIDKSQARLLILKDIKHEYDLKYDRFAPLGSTVSRYEREIGVIEKEYLSILGSLNLSKIREQNLMMSINLRVIDPPIYPTKAEPSKRSTLIVAAFMAGLIFVIASIIGREFLDNSLKHPVKAEKEIGVPFVGALPLVDPQKHNILFNVIETYTLNQCISRLKRLNGDNIKIPKLVLLCSTRKGEGKSYFISKLCSKLNESGAKSVWLNPHNYADGDFAYAYSLRGNFASTTSLNDVDITETFDDCEYIFFELPPLISHPIPVSLVKQAAFTLILADSTRVWDSADQYVFQTYTENTQNPIGLLLNKVKHDFLEGIIGEIPKVRSWFRRKFKDLLIKRHQSKRTNVKLKYEMLKKEEESAWFTENGLTDFVETRVEIPDAVNRQSRIKAEKGKGLGYYRVLQKRRYRWIKIAAGLGTMGFVGICSLYLFWKTTPESQYEKFTDFVVGNQVDSLAKVRSNRLVPNLDSIIIDPSHLDSIPDSVRHDSVKTLIRQKEIQP</sequence>
<keyword evidence="4" id="KW-1185">Reference proteome</keyword>
<dbReference type="EMBL" id="JASHIF010000004">
    <property type="protein sequence ID" value="MDI9858680.1"/>
    <property type="molecule type" value="Genomic_DNA"/>
</dbReference>
<gene>
    <name evidence="3" type="ORF">QM524_05640</name>
</gene>
<feature type="transmembrane region" description="Helical" evidence="2">
    <location>
        <begin position="786"/>
        <end position="808"/>
    </location>
</feature>
<dbReference type="PANTHER" id="PTHR32309">
    <property type="entry name" value="TYROSINE-PROTEIN KINASE"/>
    <property type="match status" value="1"/>
</dbReference>
<evidence type="ECO:0000256" key="2">
    <source>
        <dbReference type="SAM" id="Phobius"/>
    </source>
</evidence>
<keyword evidence="2" id="KW-0812">Transmembrane</keyword>
<dbReference type="InterPro" id="IPR050445">
    <property type="entry name" value="Bact_polysacc_biosynth/exp"/>
</dbReference>
<keyword evidence="2" id="KW-0472">Membrane</keyword>
<reference evidence="3 4" key="1">
    <citation type="submission" date="2023-05" db="EMBL/GenBank/DDBJ databases">
        <title>Novel species of genus Flectobacillus isolated from stream in China.</title>
        <authorList>
            <person name="Lu H."/>
        </authorList>
    </citation>
    <scope>NUCLEOTIDE SEQUENCE [LARGE SCALE GENOMIC DNA]</scope>
    <source>
        <strain evidence="3 4">KCTC 42575</strain>
    </source>
</reference>
<accession>A0ABT6Y538</accession>
<feature type="coiled-coil region" evidence="1">
    <location>
        <begin position="221"/>
        <end position="248"/>
    </location>
</feature>
<keyword evidence="1" id="KW-0175">Coiled coil</keyword>
<evidence type="ECO:0000313" key="3">
    <source>
        <dbReference type="EMBL" id="MDI9858680.1"/>
    </source>
</evidence>
<keyword evidence="2" id="KW-1133">Transmembrane helix</keyword>
<name>A0ABT6Y538_9BACT</name>
<organism evidence="3 4">
    <name type="scientific">Flectobacillus roseus</name>
    <dbReference type="NCBI Taxonomy" id="502259"/>
    <lineage>
        <taxon>Bacteria</taxon>
        <taxon>Pseudomonadati</taxon>
        <taxon>Bacteroidota</taxon>
        <taxon>Cytophagia</taxon>
        <taxon>Cytophagales</taxon>
        <taxon>Flectobacillaceae</taxon>
        <taxon>Flectobacillus</taxon>
    </lineage>
</organism>
<feature type="transmembrane region" description="Helical" evidence="2">
    <location>
        <begin position="469"/>
        <end position="487"/>
    </location>
</feature>
<protein>
    <submittedName>
        <fullName evidence="3">Uncharacterized protein</fullName>
    </submittedName>
</protein>